<keyword evidence="3" id="KW-1003">Cell membrane</keyword>
<dbReference type="PANTHER" id="PTHR30465:SF43">
    <property type="entry name" value="OLIGOPEPTIDE ABC TRANSPORTER, PERMEASE PROTEIN"/>
    <property type="match status" value="1"/>
</dbReference>
<comment type="subcellular location">
    <subcellularLocation>
        <location evidence="1 7">Cell membrane</location>
        <topology evidence="1 7">Multi-pass membrane protein</topology>
    </subcellularLocation>
</comment>
<protein>
    <submittedName>
        <fullName evidence="9">ABC transporter permease</fullName>
    </submittedName>
</protein>
<feature type="transmembrane region" description="Helical" evidence="7">
    <location>
        <begin position="297"/>
        <end position="321"/>
    </location>
</feature>
<dbReference type="Pfam" id="PF00528">
    <property type="entry name" value="BPD_transp_1"/>
    <property type="match status" value="1"/>
</dbReference>
<feature type="transmembrane region" description="Helical" evidence="7">
    <location>
        <begin position="137"/>
        <end position="166"/>
    </location>
</feature>
<name>A0A6B0YT51_9CHLR</name>
<dbReference type="Gene3D" id="1.10.3720.10">
    <property type="entry name" value="MetI-like"/>
    <property type="match status" value="1"/>
</dbReference>
<keyword evidence="4 7" id="KW-0812">Transmembrane</keyword>
<evidence type="ECO:0000259" key="8">
    <source>
        <dbReference type="PROSITE" id="PS50928"/>
    </source>
</evidence>
<evidence type="ECO:0000256" key="7">
    <source>
        <dbReference type="RuleBase" id="RU363032"/>
    </source>
</evidence>
<dbReference type="Pfam" id="PF19300">
    <property type="entry name" value="BPD_transp_1_N"/>
    <property type="match status" value="1"/>
</dbReference>
<dbReference type="InterPro" id="IPR000515">
    <property type="entry name" value="MetI-like"/>
</dbReference>
<evidence type="ECO:0000256" key="3">
    <source>
        <dbReference type="ARBA" id="ARBA00022475"/>
    </source>
</evidence>
<feature type="transmembrane region" description="Helical" evidence="7">
    <location>
        <begin position="102"/>
        <end position="125"/>
    </location>
</feature>
<feature type="domain" description="ABC transmembrane type-1" evidence="8">
    <location>
        <begin position="102"/>
        <end position="312"/>
    </location>
</feature>
<gene>
    <name evidence="9" type="ORF">F4Y42_05620</name>
</gene>
<reference evidence="9" key="1">
    <citation type="submission" date="2019-09" db="EMBL/GenBank/DDBJ databases">
        <title>Characterisation of the sponge microbiome using genome-centric metagenomics.</title>
        <authorList>
            <person name="Engelberts J.P."/>
            <person name="Robbins S.J."/>
            <person name="De Goeij J.M."/>
            <person name="Aranda M."/>
            <person name="Bell S.C."/>
            <person name="Webster N.S."/>
        </authorList>
    </citation>
    <scope>NUCLEOTIDE SEQUENCE</scope>
    <source>
        <strain evidence="9">SB0664_bin_27</strain>
    </source>
</reference>
<evidence type="ECO:0000256" key="4">
    <source>
        <dbReference type="ARBA" id="ARBA00022692"/>
    </source>
</evidence>
<keyword evidence="2 7" id="KW-0813">Transport</keyword>
<dbReference type="AlphaFoldDB" id="A0A6B0YT51"/>
<dbReference type="InterPro" id="IPR045621">
    <property type="entry name" value="BPD_transp_1_N"/>
</dbReference>
<organism evidence="9">
    <name type="scientific">Caldilineaceae bacterium SB0664_bin_27</name>
    <dbReference type="NCBI Taxonomy" id="2605260"/>
    <lineage>
        <taxon>Bacteria</taxon>
        <taxon>Bacillati</taxon>
        <taxon>Chloroflexota</taxon>
        <taxon>Caldilineae</taxon>
        <taxon>Caldilineales</taxon>
        <taxon>Caldilineaceae</taxon>
    </lineage>
</organism>
<dbReference type="CDD" id="cd06261">
    <property type="entry name" value="TM_PBP2"/>
    <property type="match status" value="1"/>
</dbReference>
<sequence length="333" mass="37325">MTVYIIQRVMRMIPLLFLLSLIAFLIIQLPPGDYLTEHINALRASGRDVDEAEVERLMKQYALDRPMHVQYLTWIRNILLKGSFGQSFQWGRPVNEVIGDKMALTFLLAIFTTIFVWTISVPIGIYVSVRQYTFTDYLFTMIGFIGLAVPGFLLAMVVMYFSFAWFGLKVGGLFSPAFELEPWSIAKFQNMLTRIWVPVLILGIGGTAHIIRVMRATMLDELRKQYVTVARSKGLSEFAVLMNYPVRIAINPLISSLGFLLPWIISGGTVVEIVLNLPTAAVVLYRSLLSQDMFLAGSFILLVGTLALVGSLLADIALAAVDPRIRFGSVEEM</sequence>
<evidence type="ECO:0000256" key="6">
    <source>
        <dbReference type="ARBA" id="ARBA00023136"/>
    </source>
</evidence>
<keyword evidence="5 7" id="KW-1133">Transmembrane helix</keyword>
<proteinExistence type="inferred from homology"/>
<dbReference type="EMBL" id="VXRG01000049">
    <property type="protein sequence ID" value="MXY92912.1"/>
    <property type="molecule type" value="Genomic_DNA"/>
</dbReference>
<evidence type="ECO:0000256" key="1">
    <source>
        <dbReference type="ARBA" id="ARBA00004651"/>
    </source>
</evidence>
<dbReference type="PROSITE" id="PS50928">
    <property type="entry name" value="ABC_TM1"/>
    <property type="match status" value="1"/>
</dbReference>
<evidence type="ECO:0000313" key="9">
    <source>
        <dbReference type="EMBL" id="MXY92912.1"/>
    </source>
</evidence>
<dbReference type="PANTHER" id="PTHR30465">
    <property type="entry name" value="INNER MEMBRANE ABC TRANSPORTER"/>
    <property type="match status" value="1"/>
</dbReference>
<dbReference type="GO" id="GO:0005886">
    <property type="term" value="C:plasma membrane"/>
    <property type="evidence" value="ECO:0007669"/>
    <property type="project" value="UniProtKB-SubCell"/>
</dbReference>
<evidence type="ECO:0000256" key="5">
    <source>
        <dbReference type="ARBA" id="ARBA00022989"/>
    </source>
</evidence>
<feature type="transmembrane region" description="Helical" evidence="7">
    <location>
        <begin position="260"/>
        <end position="285"/>
    </location>
</feature>
<comment type="caution">
    <text evidence="9">The sequence shown here is derived from an EMBL/GenBank/DDBJ whole genome shotgun (WGS) entry which is preliminary data.</text>
</comment>
<dbReference type="InterPro" id="IPR035906">
    <property type="entry name" value="MetI-like_sf"/>
</dbReference>
<feature type="transmembrane region" description="Helical" evidence="7">
    <location>
        <begin position="195"/>
        <end position="214"/>
    </location>
</feature>
<dbReference type="GO" id="GO:0055085">
    <property type="term" value="P:transmembrane transport"/>
    <property type="evidence" value="ECO:0007669"/>
    <property type="project" value="InterPro"/>
</dbReference>
<accession>A0A6B0YT51</accession>
<comment type="similarity">
    <text evidence="7">Belongs to the binding-protein-dependent transport system permease family.</text>
</comment>
<keyword evidence="6 7" id="KW-0472">Membrane</keyword>
<evidence type="ECO:0000256" key="2">
    <source>
        <dbReference type="ARBA" id="ARBA00022448"/>
    </source>
</evidence>
<feature type="transmembrane region" description="Helical" evidence="7">
    <location>
        <begin position="12"/>
        <end position="29"/>
    </location>
</feature>
<dbReference type="SUPFAM" id="SSF161098">
    <property type="entry name" value="MetI-like"/>
    <property type="match status" value="1"/>
</dbReference>